<name>A0A1T0CI23_9GAMM</name>
<keyword evidence="5" id="KW-0574">Periplasm</keyword>
<keyword evidence="7 9" id="KW-0408">Iron</keyword>
<proteinExistence type="predicted"/>
<dbReference type="GO" id="GO:0004130">
    <property type="term" value="F:cytochrome-c peroxidase activity"/>
    <property type="evidence" value="ECO:0007669"/>
    <property type="project" value="TreeGrafter"/>
</dbReference>
<evidence type="ECO:0000313" key="11">
    <source>
        <dbReference type="EMBL" id="OOS21984.1"/>
    </source>
</evidence>
<comment type="caution">
    <text evidence="11">The sequence shown here is derived from an EMBL/GenBank/DDBJ whole genome shotgun (WGS) entry which is preliminary data.</text>
</comment>
<keyword evidence="6" id="KW-0560">Oxidoreductase</keyword>
<dbReference type="GO" id="GO:0046872">
    <property type="term" value="F:metal ion binding"/>
    <property type="evidence" value="ECO:0007669"/>
    <property type="project" value="UniProtKB-KW"/>
</dbReference>
<dbReference type="PROSITE" id="PS51007">
    <property type="entry name" value="CYTC"/>
    <property type="match status" value="2"/>
</dbReference>
<keyword evidence="2 8" id="KW-0349">Heme</keyword>
<dbReference type="InterPro" id="IPR004852">
    <property type="entry name" value="Di-haem_cyt_c_peroxidsae"/>
</dbReference>
<evidence type="ECO:0000256" key="4">
    <source>
        <dbReference type="ARBA" id="ARBA00022729"/>
    </source>
</evidence>
<evidence type="ECO:0000259" key="10">
    <source>
        <dbReference type="PROSITE" id="PS51007"/>
    </source>
</evidence>
<feature type="binding site" description="covalent" evidence="8">
    <location>
        <position position="49"/>
    </location>
    <ligand>
        <name>heme c</name>
        <dbReference type="ChEBI" id="CHEBI:61717"/>
        <label>1</label>
    </ligand>
</feature>
<comment type="subcellular location">
    <subcellularLocation>
        <location evidence="1">Periplasm</location>
    </subcellularLocation>
</comment>
<organism evidence="11 12">
    <name type="scientific">Lwoffella lincolnii</name>
    <dbReference type="NCBI Taxonomy" id="90241"/>
    <lineage>
        <taxon>Bacteria</taxon>
        <taxon>Pseudomonadati</taxon>
        <taxon>Pseudomonadota</taxon>
        <taxon>Gammaproteobacteria</taxon>
        <taxon>Moraxellales</taxon>
        <taxon>Moraxellaceae</taxon>
        <taxon>Lwoffella</taxon>
    </lineage>
</organism>
<feature type="binding site" description="axial binding residue" evidence="9">
    <location>
        <position position="223"/>
    </location>
    <ligand>
        <name>heme c</name>
        <dbReference type="ChEBI" id="CHEBI:61717"/>
        <label>2</label>
    </ligand>
    <ligandPart>
        <name>Fe</name>
        <dbReference type="ChEBI" id="CHEBI:18248"/>
    </ligandPart>
</feature>
<dbReference type="GO" id="GO:0042597">
    <property type="term" value="C:periplasmic space"/>
    <property type="evidence" value="ECO:0007669"/>
    <property type="project" value="UniProtKB-SubCell"/>
</dbReference>
<protein>
    <submittedName>
        <fullName evidence="11">Methylamine utilization protein MauG</fullName>
    </submittedName>
</protein>
<evidence type="ECO:0000256" key="9">
    <source>
        <dbReference type="PIRSR" id="PIRSR000294-2"/>
    </source>
</evidence>
<dbReference type="GO" id="GO:0009055">
    <property type="term" value="F:electron transfer activity"/>
    <property type="evidence" value="ECO:0007669"/>
    <property type="project" value="InterPro"/>
</dbReference>
<accession>A0A1T0CI23</accession>
<sequence length="377" mass="42936">MSHAFNKGKPIDGQMQIDGQPLKNKQRLGEMLFFDTRLSKNQTMSCATCHNPDLAFTDGRQTAAKGMVSLGDDGHSFGNRNTPTASYAHFSPNFYFDDINQAYVGGQFWDGRADDLIVQAGQPPLNPIEMGTDKSTIIQRLKQDAHYLHAFANIYGKGIWQDTDKAYDAMTDAIASFETTPLFSPFDSKYDRYLQGEYELTPLEDLGRTLFFSNDNVNCHRCHKLPQSKEDDQYETFTNYQYHNIGVPSNKQMLALTKVATDFVDLGLMNHPKLTHDANQKGKFKTPTLRNVAVTAPYMHNGVFKDLKTVVLFYDKYNNPDNRINPETNKPWNDAEVTQNISLEELKAQKLTDRKVEALVAFMETLTDKRYEHLLKK</sequence>
<feature type="binding site" description="axial binding residue" evidence="9">
    <location>
        <position position="50"/>
    </location>
    <ligand>
        <name>heme c</name>
        <dbReference type="ChEBI" id="CHEBI:61717"/>
        <label>1</label>
    </ligand>
    <ligandPart>
        <name>Fe</name>
        <dbReference type="ChEBI" id="CHEBI:18248"/>
    </ligandPart>
</feature>
<dbReference type="InterPro" id="IPR009056">
    <property type="entry name" value="Cyt_c-like_dom"/>
</dbReference>
<dbReference type="Pfam" id="PF03150">
    <property type="entry name" value="CCP_MauG"/>
    <property type="match status" value="1"/>
</dbReference>
<dbReference type="AlphaFoldDB" id="A0A1T0CI23"/>
<dbReference type="InterPro" id="IPR026259">
    <property type="entry name" value="MauG/Cytc_peroxidase"/>
</dbReference>
<keyword evidence="4" id="KW-0732">Signal</keyword>
<dbReference type="InterPro" id="IPR036909">
    <property type="entry name" value="Cyt_c-like_dom_sf"/>
</dbReference>
<dbReference type="Gene3D" id="1.10.760.10">
    <property type="entry name" value="Cytochrome c-like domain"/>
    <property type="match status" value="2"/>
</dbReference>
<keyword evidence="3 9" id="KW-0479">Metal-binding</keyword>
<evidence type="ECO:0000256" key="7">
    <source>
        <dbReference type="ARBA" id="ARBA00023004"/>
    </source>
</evidence>
<comment type="cofactor">
    <cofactor evidence="8">
        <name>heme</name>
        <dbReference type="ChEBI" id="CHEBI:30413"/>
    </cofactor>
    <text evidence="8">Binds 2 heme groups.</text>
</comment>
<reference evidence="11 12" key="1">
    <citation type="submission" date="2017-02" db="EMBL/GenBank/DDBJ databases">
        <title>Draft genome sequence of Moraxella lincolnii CCUG 9405T type strain.</title>
        <authorList>
            <person name="Salva-Serra F."/>
            <person name="Engstrom-Jakobsson H."/>
            <person name="Thorell K."/>
            <person name="Jaen-Luchoro D."/>
            <person name="Gonzales-Siles L."/>
            <person name="Karlsson R."/>
            <person name="Yazdan S."/>
            <person name="Boulund F."/>
            <person name="Johnning A."/>
            <person name="Engstrand L."/>
            <person name="Kristiansson E."/>
            <person name="Moore E."/>
        </authorList>
    </citation>
    <scope>NUCLEOTIDE SEQUENCE [LARGE SCALE GENOMIC DNA]</scope>
    <source>
        <strain evidence="11 12">CCUG 9405</strain>
    </source>
</reference>
<feature type="binding site" description="covalent" evidence="8">
    <location>
        <position position="46"/>
    </location>
    <ligand>
        <name>heme c</name>
        <dbReference type="ChEBI" id="CHEBI:61717"/>
        <label>1</label>
    </ligand>
</feature>
<feature type="domain" description="Cytochrome c" evidence="10">
    <location>
        <begin position="24"/>
        <end position="145"/>
    </location>
</feature>
<evidence type="ECO:0000256" key="8">
    <source>
        <dbReference type="PIRSR" id="PIRSR000294-1"/>
    </source>
</evidence>
<evidence type="ECO:0000256" key="2">
    <source>
        <dbReference type="ARBA" id="ARBA00022617"/>
    </source>
</evidence>
<dbReference type="InterPro" id="IPR051395">
    <property type="entry name" value="Cytochrome_c_Peroxidase/MauG"/>
</dbReference>
<dbReference type="PANTHER" id="PTHR30600:SF10">
    <property type="entry name" value="BLL6722 PROTEIN"/>
    <property type="match status" value="1"/>
</dbReference>
<evidence type="ECO:0000256" key="5">
    <source>
        <dbReference type="ARBA" id="ARBA00022764"/>
    </source>
</evidence>
<feature type="binding site" description="covalent" evidence="8">
    <location>
        <position position="222"/>
    </location>
    <ligand>
        <name>heme c</name>
        <dbReference type="ChEBI" id="CHEBI:61717"/>
        <label>2</label>
    </ligand>
</feature>
<evidence type="ECO:0000256" key="1">
    <source>
        <dbReference type="ARBA" id="ARBA00004418"/>
    </source>
</evidence>
<feature type="binding site" description="covalent" evidence="8">
    <location>
        <position position="219"/>
    </location>
    <ligand>
        <name>heme c</name>
        <dbReference type="ChEBI" id="CHEBI:61717"/>
        <label>2</label>
    </ligand>
</feature>
<feature type="domain" description="Cytochrome c" evidence="10">
    <location>
        <begin position="202"/>
        <end position="367"/>
    </location>
</feature>
<dbReference type="PIRSF" id="PIRSF000294">
    <property type="entry name" value="Cytochrome-c_peroxidase"/>
    <property type="match status" value="1"/>
</dbReference>
<evidence type="ECO:0000256" key="6">
    <source>
        <dbReference type="ARBA" id="ARBA00023002"/>
    </source>
</evidence>
<evidence type="ECO:0000313" key="12">
    <source>
        <dbReference type="Proteomes" id="UP000191094"/>
    </source>
</evidence>
<comment type="PTM">
    <text evidence="8">Binds 2 heme groups per subunit.</text>
</comment>
<dbReference type="Proteomes" id="UP000191094">
    <property type="component" value="Unassembled WGS sequence"/>
</dbReference>
<dbReference type="STRING" id="90241.B0682_03130"/>
<gene>
    <name evidence="11" type="ORF">B0682_03130</name>
</gene>
<dbReference type="EMBL" id="MUYT01000004">
    <property type="protein sequence ID" value="OOS21984.1"/>
    <property type="molecule type" value="Genomic_DNA"/>
</dbReference>
<keyword evidence="12" id="KW-1185">Reference proteome</keyword>
<dbReference type="SUPFAM" id="SSF46626">
    <property type="entry name" value="Cytochrome c"/>
    <property type="match status" value="2"/>
</dbReference>
<evidence type="ECO:0000256" key="3">
    <source>
        <dbReference type="ARBA" id="ARBA00022723"/>
    </source>
</evidence>
<dbReference type="PANTHER" id="PTHR30600">
    <property type="entry name" value="CYTOCHROME C PEROXIDASE-RELATED"/>
    <property type="match status" value="1"/>
</dbReference>
<dbReference type="GO" id="GO:0020037">
    <property type="term" value="F:heme binding"/>
    <property type="evidence" value="ECO:0007669"/>
    <property type="project" value="InterPro"/>
</dbReference>